<name>A0A1R1PY43_ZANCU</name>
<evidence type="ECO:0000313" key="1">
    <source>
        <dbReference type="EMBL" id="OMH85873.1"/>
    </source>
</evidence>
<evidence type="ECO:0000313" key="2">
    <source>
        <dbReference type="Proteomes" id="UP000188320"/>
    </source>
</evidence>
<dbReference type="EMBL" id="LSSK01000034">
    <property type="protein sequence ID" value="OMH85873.1"/>
    <property type="molecule type" value="Genomic_DNA"/>
</dbReference>
<keyword evidence="2" id="KW-1185">Reference proteome</keyword>
<proteinExistence type="predicted"/>
<reference evidence="2" key="1">
    <citation type="submission" date="2017-01" db="EMBL/GenBank/DDBJ databases">
        <authorList>
            <person name="Wang Y."/>
            <person name="White M."/>
            <person name="Kvist S."/>
            <person name="Moncalvo J.-M."/>
        </authorList>
    </citation>
    <scope>NUCLEOTIDE SEQUENCE [LARGE SCALE GENOMIC DNA]</scope>
    <source>
        <strain evidence="2">COL-18-3</strain>
    </source>
</reference>
<accession>A0A1R1PY43</accession>
<dbReference type="AlphaFoldDB" id="A0A1R1PY43"/>
<protein>
    <submittedName>
        <fullName evidence="1">Uncharacterized protein</fullName>
    </submittedName>
</protein>
<gene>
    <name evidence="1" type="ORF">AX774_g570</name>
</gene>
<organism evidence="1 2">
    <name type="scientific">Zancudomyces culisetae</name>
    <name type="common">Gut fungus</name>
    <name type="synonym">Smittium culisetae</name>
    <dbReference type="NCBI Taxonomy" id="1213189"/>
    <lineage>
        <taxon>Eukaryota</taxon>
        <taxon>Fungi</taxon>
        <taxon>Fungi incertae sedis</taxon>
        <taxon>Zoopagomycota</taxon>
        <taxon>Kickxellomycotina</taxon>
        <taxon>Harpellomycetes</taxon>
        <taxon>Harpellales</taxon>
        <taxon>Legeriomycetaceae</taxon>
        <taxon>Zancudomyces</taxon>
    </lineage>
</organism>
<dbReference type="Proteomes" id="UP000188320">
    <property type="component" value="Unassembled WGS sequence"/>
</dbReference>
<comment type="caution">
    <text evidence="1">The sequence shown here is derived from an EMBL/GenBank/DDBJ whole genome shotgun (WGS) entry which is preliminary data.</text>
</comment>
<sequence length="101" mass="11691">MAIHQIRTATKIIFDLVKLTLTLPAGCIYFEIDFSFPQAPGSSYLAFYKTSAFHKILDNINDIYKDNEKKSTYYSEWDYLGLEINSPLYSYFLHAYPSLSV</sequence>